<proteinExistence type="predicted"/>
<dbReference type="OrthoDB" id="204340at2759"/>
<name>F0YRX5_AURAN</name>
<keyword evidence="3" id="KW-1185">Reference proteome</keyword>
<dbReference type="GeneID" id="20227285"/>
<dbReference type="AlphaFoldDB" id="F0YRX5"/>
<sequence length="257" mass="27272">VLVRHLRGPPLWRQGNNQPPFTIAAARHTLFVHPSWNVRPGDARAEQMVAGRQTRYSRRHPKAGADECADMVHNPARILHAHFKPCDALPNRLCPSPKTEATAREREDATKALKNACVAVNAADAKDKRPKAPCSCKGKLFHAMVAAIFVLGVIAVVASSAAGFLQTQYHATDPSAHNAVVEFAPGSSFYLAVTATENATENTSTLLVYDGAAVVAGASSGTPFLFEFATACVLSFSPKARRSSSLALTAAVLGASC</sequence>
<organism evidence="3">
    <name type="scientific">Aureococcus anophagefferens</name>
    <name type="common">Harmful bloom alga</name>
    <dbReference type="NCBI Taxonomy" id="44056"/>
    <lineage>
        <taxon>Eukaryota</taxon>
        <taxon>Sar</taxon>
        <taxon>Stramenopiles</taxon>
        <taxon>Ochrophyta</taxon>
        <taxon>Pelagophyceae</taxon>
        <taxon>Pelagomonadales</taxon>
        <taxon>Pelagomonadaceae</taxon>
        <taxon>Aureococcus</taxon>
    </lineage>
</organism>
<accession>F0YRX5</accession>
<dbReference type="KEGG" id="aaf:AURANDRAFT_69165"/>
<protein>
    <submittedName>
        <fullName evidence="2">Uncharacterized protein</fullName>
    </submittedName>
</protein>
<evidence type="ECO:0000313" key="3">
    <source>
        <dbReference type="Proteomes" id="UP000002729"/>
    </source>
</evidence>
<feature type="non-terminal residue" evidence="2">
    <location>
        <position position="1"/>
    </location>
</feature>
<feature type="transmembrane region" description="Helical" evidence="1">
    <location>
        <begin position="140"/>
        <end position="165"/>
    </location>
</feature>
<evidence type="ECO:0000256" key="1">
    <source>
        <dbReference type="SAM" id="Phobius"/>
    </source>
</evidence>
<reference evidence="2 3" key="1">
    <citation type="journal article" date="2011" name="Proc. Natl. Acad. Sci. U.S.A.">
        <title>Niche of harmful alga Aureococcus anophagefferens revealed through ecogenomics.</title>
        <authorList>
            <person name="Gobler C.J."/>
            <person name="Berry D.L."/>
            <person name="Dyhrman S.T."/>
            <person name="Wilhelm S.W."/>
            <person name="Salamov A."/>
            <person name="Lobanov A.V."/>
            <person name="Zhang Y."/>
            <person name="Collier J.L."/>
            <person name="Wurch L.L."/>
            <person name="Kustka A.B."/>
            <person name="Dill B.D."/>
            <person name="Shah M."/>
            <person name="VerBerkmoes N.C."/>
            <person name="Kuo A."/>
            <person name="Terry A."/>
            <person name="Pangilinan J."/>
            <person name="Lindquist E.A."/>
            <person name="Lucas S."/>
            <person name="Paulsen I.T."/>
            <person name="Hattenrath-Lehmann T.K."/>
            <person name="Talmage S.C."/>
            <person name="Walker E.A."/>
            <person name="Koch F."/>
            <person name="Burson A.M."/>
            <person name="Marcoval M.A."/>
            <person name="Tang Y.Z."/>
            <person name="Lecleir G.R."/>
            <person name="Coyne K.J."/>
            <person name="Berg G.M."/>
            <person name="Bertrand E.M."/>
            <person name="Saito M.A."/>
            <person name="Gladyshev V.N."/>
            <person name="Grigoriev I.V."/>
        </authorList>
    </citation>
    <scope>NUCLEOTIDE SEQUENCE [LARGE SCALE GENOMIC DNA]</scope>
    <source>
        <strain evidence="3">CCMP 1984</strain>
    </source>
</reference>
<keyword evidence="1" id="KW-1133">Transmembrane helix</keyword>
<keyword evidence="1" id="KW-0812">Transmembrane</keyword>
<feature type="non-terminal residue" evidence="2">
    <location>
        <position position="257"/>
    </location>
</feature>
<evidence type="ECO:0000313" key="2">
    <source>
        <dbReference type="EMBL" id="EGB02134.1"/>
    </source>
</evidence>
<dbReference type="Proteomes" id="UP000002729">
    <property type="component" value="Unassembled WGS sequence"/>
</dbReference>
<gene>
    <name evidence="2" type="ORF">AURANDRAFT_69165</name>
</gene>
<dbReference type="InParanoid" id="F0YRX5"/>
<dbReference type="RefSeq" id="XP_009043167.1">
    <property type="nucleotide sequence ID" value="XM_009044919.1"/>
</dbReference>
<dbReference type="EMBL" id="GL833779">
    <property type="protein sequence ID" value="EGB02134.1"/>
    <property type="molecule type" value="Genomic_DNA"/>
</dbReference>
<keyword evidence="1" id="KW-0472">Membrane</keyword>